<evidence type="ECO:0000256" key="3">
    <source>
        <dbReference type="ARBA" id="ARBA00022723"/>
    </source>
</evidence>
<dbReference type="GO" id="GO:0046872">
    <property type="term" value="F:metal ion binding"/>
    <property type="evidence" value="ECO:0007669"/>
    <property type="project" value="UniProtKB-KW"/>
</dbReference>
<keyword evidence="7" id="KW-0534">Nitrate assimilation</keyword>
<protein>
    <submittedName>
        <fullName evidence="9">Nitrite reductase small subunit NirD</fullName>
    </submittedName>
</protein>
<keyword evidence="6" id="KW-0411">Iron-sulfur</keyword>
<dbReference type="EMBL" id="RMBX01000004">
    <property type="protein sequence ID" value="RPD41390.1"/>
    <property type="molecule type" value="Genomic_DNA"/>
</dbReference>
<dbReference type="PANTHER" id="PTHR43809">
    <property type="entry name" value="NITRITE REDUCTASE (NADH) LARGE SUBUNIT"/>
    <property type="match status" value="1"/>
</dbReference>
<evidence type="ECO:0000256" key="2">
    <source>
        <dbReference type="ARBA" id="ARBA00022714"/>
    </source>
</evidence>
<dbReference type="CDD" id="cd03529">
    <property type="entry name" value="Rieske_NirD"/>
    <property type="match status" value="1"/>
</dbReference>
<evidence type="ECO:0000313" key="10">
    <source>
        <dbReference type="Proteomes" id="UP000279089"/>
    </source>
</evidence>
<keyword evidence="5" id="KW-0408">Iron</keyword>
<evidence type="ECO:0000313" key="9">
    <source>
        <dbReference type="EMBL" id="RPD41390.1"/>
    </source>
</evidence>
<evidence type="ECO:0000256" key="6">
    <source>
        <dbReference type="ARBA" id="ARBA00023014"/>
    </source>
</evidence>
<evidence type="ECO:0000256" key="4">
    <source>
        <dbReference type="ARBA" id="ARBA00023002"/>
    </source>
</evidence>
<organism evidence="9 10">
    <name type="scientific">Chitinophaga barathri</name>
    <dbReference type="NCBI Taxonomy" id="1647451"/>
    <lineage>
        <taxon>Bacteria</taxon>
        <taxon>Pseudomonadati</taxon>
        <taxon>Bacteroidota</taxon>
        <taxon>Chitinophagia</taxon>
        <taxon>Chitinophagales</taxon>
        <taxon>Chitinophagaceae</taxon>
        <taxon>Chitinophaga</taxon>
    </lineage>
</organism>
<sequence>MSTISSTAITWFFACKTTDVPHNGGVCIKYRDEQIALFYFSRSNSWYATQNLCPHRRQMALSRGMTGTHQGEPKVACPFHKKTFSLADGRCISDESECSLTVYPVRLEDDRVYIGVQTGVEADMQVTVETL</sequence>
<proteinExistence type="predicted"/>
<reference evidence="10" key="1">
    <citation type="submission" date="2018-11" db="EMBL/GenBank/DDBJ databases">
        <title>Chitinophaga lutea sp.nov., isolate from arsenic contaminated soil.</title>
        <authorList>
            <person name="Zong Y."/>
        </authorList>
    </citation>
    <scope>NUCLEOTIDE SEQUENCE [LARGE SCALE GENOMIC DNA]</scope>
    <source>
        <strain evidence="10">YLT18</strain>
    </source>
</reference>
<keyword evidence="3" id="KW-0479">Metal-binding</keyword>
<evidence type="ECO:0000256" key="1">
    <source>
        <dbReference type="ARBA" id="ARBA00022617"/>
    </source>
</evidence>
<dbReference type="Gene3D" id="2.102.10.10">
    <property type="entry name" value="Rieske [2Fe-2S] iron-sulphur domain"/>
    <property type="match status" value="1"/>
</dbReference>
<dbReference type="NCBIfam" id="TIGR02378">
    <property type="entry name" value="nirD_assim_sml"/>
    <property type="match status" value="1"/>
</dbReference>
<dbReference type="PROSITE" id="PS51296">
    <property type="entry name" value="RIESKE"/>
    <property type="match status" value="1"/>
</dbReference>
<dbReference type="GO" id="GO:0008942">
    <property type="term" value="F:nitrite reductase [NAD(P)H] activity"/>
    <property type="evidence" value="ECO:0007669"/>
    <property type="project" value="InterPro"/>
</dbReference>
<dbReference type="PROSITE" id="PS51300">
    <property type="entry name" value="NIRD"/>
    <property type="match status" value="1"/>
</dbReference>
<dbReference type="AlphaFoldDB" id="A0A3N4MMW6"/>
<dbReference type="InterPro" id="IPR012748">
    <property type="entry name" value="Rieske-like_NirD"/>
</dbReference>
<dbReference type="PANTHER" id="PTHR43809:SF1">
    <property type="entry name" value="NITRITE REDUCTASE (NADH) LARGE SUBUNIT"/>
    <property type="match status" value="1"/>
</dbReference>
<comment type="caution">
    <text evidence="9">The sequence shown here is derived from an EMBL/GenBank/DDBJ whole genome shotgun (WGS) entry which is preliminary data.</text>
</comment>
<dbReference type="SUPFAM" id="SSF50022">
    <property type="entry name" value="ISP domain"/>
    <property type="match status" value="1"/>
</dbReference>
<dbReference type="GO" id="GO:0051537">
    <property type="term" value="F:2 iron, 2 sulfur cluster binding"/>
    <property type="evidence" value="ECO:0007669"/>
    <property type="project" value="UniProtKB-KW"/>
</dbReference>
<dbReference type="Pfam" id="PF13806">
    <property type="entry name" value="Rieske_2"/>
    <property type="match status" value="1"/>
</dbReference>
<accession>A0A3N4MMW6</accession>
<feature type="domain" description="Rieske" evidence="8">
    <location>
        <begin position="12"/>
        <end position="114"/>
    </location>
</feature>
<dbReference type="InterPro" id="IPR052034">
    <property type="entry name" value="NasD-like"/>
</dbReference>
<keyword evidence="4" id="KW-0560">Oxidoreductase</keyword>
<dbReference type="InterPro" id="IPR036922">
    <property type="entry name" value="Rieske_2Fe-2S_sf"/>
</dbReference>
<keyword evidence="1" id="KW-0349">Heme</keyword>
<gene>
    <name evidence="9" type="primary">nirD</name>
    <name evidence="9" type="ORF">EG028_08710</name>
</gene>
<evidence type="ECO:0000256" key="5">
    <source>
        <dbReference type="ARBA" id="ARBA00023004"/>
    </source>
</evidence>
<dbReference type="InterPro" id="IPR017941">
    <property type="entry name" value="Rieske_2Fe-2S"/>
</dbReference>
<dbReference type="GO" id="GO:0042128">
    <property type="term" value="P:nitrate assimilation"/>
    <property type="evidence" value="ECO:0007669"/>
    <property type="project" value="UniProtKB-KW"/>
</dbReference>
<name>A0A3N4MMW6_9BACT</name>
<evidence type="ECO:0000256" key="7">
    <source>
        <dbReference type="ARBA" id="ARBA00023063"/>
    </source>
</evidence>
<evidence type="ECO:0000259" key="8">
    <source>
        <dbReference type="PROSITE" id="PS51296"/>
    </source>
</evidence>
<keyword evidence="2" id="KW-0001">2Fe-2S</keyword>
<dbReference type="RefSeq" id="WP_120516310.1">
    <property type="nucleotide sequence ID" value="NZ_QXZY01000005.1"/>
</dbReference>
<dbReference type="Proteomes" id="UP000279089">
    <property type="component" value="Unassembled WGS sequence"/>
</dbReference>
<dbReference type="OrthoDB" id="516687at2"/>
<keyword evidence="10" id="KW-1185">Reference proteome</keyword>